<evidence type="ECO:0000313" key="2">
    <source>
        <dbReference type="Proteomes" id="UP001164539"/>
    </source>
</evidence>
<dbReference type="Proteomes" id="UP001164539">
    <property type="component" value="Chromosome 8"/>
</dbReference>
<keyword evidence="2" id="KW-1185">Reference proteome</keyword>
<reference evidence="1 2" key="1">
    <citation type="journal article" date="2023" name="Science">
        <title>Complex scaffold remodeling in plant triterpene biosynthesis.</title>
        <authorList>
            <person name="De La Pena R."/>
            <person name="Hodgson H."/>
            <person name="Liu J.C."/>
            <person name="Stephenson M.J."/>
            <person name="Martin A.C."/>
            <person name="Owen C."/>
            <person name="Harkess A."/>
            <person name="Leebens-Mack J."/>
            <person name="Jimenez L.E."/>
            <person name="Osbourn A."/>
            <person name="Sattely E.S."/>
        </authorList>
    </citation>
    <scope>NUCLEOTIDE SEQUENCE [LARGE SCALE GENOMIC DNA]</scope>
    <source>
        <strain evidence="2">cv. JPN11</strain>
        <tissue evidence="1">Leaf</tissue>
    </source>
</reference>
<proteinExistence type="predicted"/>
<name>A0ACC1XPG5_MELAZ</name>
<sequence>MYIFSQEKKRKRIGIMIMSDDEIDSWRFGLFIFCLIFLTATLVAGDSLETDREVLLSLKSFLENNNRVHKGPYSQWNQSLSTCDWPGIRCSPDKARVNGVNLSDSNTSGEVFNNFSSLTELAYLDLSRNTFYGSIPDDLSRCHNLKYLNLSHNILDGELKLSGLNNLEILDLSLNRIGGEIQFSFPAICANLVVANLSENNLTGRIDTCFDGCRNLRHLDLSYNNFTGNIWNGVAGLVEFSVSQNKLSGVISPSIFTENCSLEIFDLSENDFFDTFPGKISNCRNLVILNLWGNRFTGRIPQEIGSISNLEALFLGSNNFSRVIPESLLNLSRLDFLDLSKNNFSGEVQEIFGRFTQVKFLVLHGNSYTGDINSSGIFKLPNISRLDLSYNNFCGPLPVEISEMRSLKFLVLSYNQFNGSIPSEYGNLPNLQALDLSFNKLTGSIPTSIGNLSSLLWLMLANNSLSGEIPREIGNCGSLLWLNFANNQLSGNIPLELMNIGRNARSTFESNQQNNDNIIAGSGECLAMRRWIPADYPPFSFVYAILSRKSCRSIWDRLLKGNGIFPVCVSGSAVRSLEITGYLQLSGNRLSGVIPSDIGKMQNFSLVHLGFNQFHGNLPSQIDQLPLVVLNLTRNKFSGLIPSEIGNIKCLQNLDLSYNNFFGTFPASLSTLSELSKFNISYNPSISGVVPSTGQLATFEKTSYLGDPLLKLPEFIENGPLHGPKDPKSNGRTRKTKLAVIFAFLALIMAFLVCGVLSLVICILVRSPSEQPGYLLEGIKYRHDFASSSSGSSPWLSDTVKVIRLDKTAFTYTDILKATGKFSEDRIIGKGGFGTVYQGVLPDGREVAVKKLQREGIEGEREFRAEMEVLSCNGFGWPHPNLVTLYGWCLHGSEKVLVYEYMKGGSLEDIISDRMRLTWRRRLDIAIDVARALVFLHHECYPAIVHRDVKASNVLLDKDGKARVTDFGLARVVGAGDSHVTTMVAGTVGYVAPEYGQTWHATTKGDVYSYGVLAMELATGRRAVDGGEECLVEWGRRVMGVNGRRAIIPVAVLGSGLADGAEEMSELLRIGVRCTAEAPQARPNMKEVLAMLIKILPHCY</sequence>
<protein>
    <submittedName>
        <fullName evidence="1">LRR receptor-like kinase family protein</fullName>
    </submittedName>
</protein>
<dbReference type="EMBL" id="CM051401">
    <property type="protein sequence ID" value="KAJ4713105.1"/>
    <property type="molecule type" value="Genomic_DNA"/>
</dbReference>
<gene>
    <name evidence="1" type="ORF">OWV82_015249</name>
</gene>
<comment type="caution">
    <text evidence="1">The sequence shown here is derived from an EMBL/GenBank/DDBJ whole genome shotgun (WGS) entry which is preliminary data.</text>
</comment>
<accession>A0ACC1XPG5</accession>
<evidence type="ECO:0000313" key="1">
    <source>
        <dbReference type="EMBL" id="KAJ4713105.1"/>
    </source>
</evidence>
<organism evidence="1 2">
    <name type="scientific">Melia azedarach</name>
    <name type="common">Chinaberry tree</name>
    <dbReference type="NCBI Taxonomy" id="155640"/>
    <lineage>
        <taxon>Eukaryota</taxon>
        <taxon>Viridiplantae</taxon>
        <taxon>Streptophyta</taxon>
        <taxon>Embryophyta</taxon>
        <taxon>Tracheophyta</taxon>
        <taxon>Spermatophyta</taxon>
        <taxon>Magnoliopsida</taxon>
        <taxon>eudicotyledons</taxon>
        <taxon>Gunneridae</taxon>
        <taxon>Pentapetalae</taxon>
        <taxon>rosids</taxon>
        <taxon>malvids</taxon>
        <taxon>Sapindales</taxon>
        <taxon>Meliaceae</taxon>
        <taxon>Melia</taxon>
    </lineage>
</organism>